<keyword evidence="8" id="KW-1185">Reference proteome</keyword>
<feature type="region of interest" description="Disordered" evidence="5">
    <location>
        <begin position="603"/>
        <end position="637"/>
    </location>
</feature>
<dbReference type="Gene3D" id="4.10.240.10">
    <property type="entry name" value="Zn(2)-C6 fungal-type DNA-binding domain"/>
    <property type="match status" value="1"/>
</dbReference>
<dbReference type="InterPro" id="IPR001138">
    <property type="entry name" value="Zn2Cys6_DnaBD"/>
</dbReference>
<dbReference type="CDD" id="cd12148">
    <property type="entry name" value="fungal_TF_MHR"/>
    <property type="match status" value="1"/>
</dbReference>
<dbReference type="GO" id="GO:0000981">
    <property type="term" value="F:DNA-binding transcription factor activity, RNA polymerase II-specific"/>
    <property type="evidence" value="ECO:0007669"/>
    <property type="project" value="InterPro"/>
</dbReference>
<evidence type="ECO:0000313" key="8">
    <source>
        <dbReference type="Proteomes" id="UP000572817"/>
    </source>
</evidence>
<feature type="region of interest" description="Disordered" evidence="5">
    <location>
        <begin position="48"/>
        <end position="80"/>
    </location>
</feature>
<dbReference type="GO" id="GO:0003677">
    <property type="term" value="F:DNA binding"/>
    <property type="evidence" value="ECO:0007669"/>
    <property type="project" value="UniProtKB-KW"/>
</dbReference>
<dbReference type="GO" id="GO:0005634">
    <property type="term" value="C:nucleus"/>
    <property type="evidence" value="ECO:0007669"/>
    <property type="project" value="UniProtKB-SubCell"/>
</dbReference>
<organism evidence="7 8">
    <name type="scientific">Botryosphaeria dothidea</name>
    <dbReference type="NCBI Taxonomy" id="55169"/>
    <lineage>
        <taxon>Eukaryota</taxon>
        <taxon>Fungi</taxon>
        <taxon>Dikarya</taxon>
        <taxon>Ascomycota</taxon>
        <taxon>Pezizomycotina</taxon>
        <taxon>Dothideomycetes</taxon>
        <taxon>Dothideomycetes incertae sedis</taxon>
        <taxon>Botryosphaeriales</taxon>
        <taxon>Botryosphaeriaceae</taxon>
        <taxon>Botryosphaeria</taxon>
    </lineage>
</organism>
<feature type="domain" description="Zn(2)-C6 fungal-type" evidence="6">
    <location>
        <begin position="20"/>
        <end position="49"/>
    </location>
</feature>
<dbReference type="PANTHER" id="PTHR46910">
    <property type="entry name" value="TRANSCRIPTION FACTOR PDR1"/>
    <property type="match status" value="1"/>
</dbReference>
<keyword evidence="2" id="KW-0479">Metal-binding</keyword>
<keyword evidence="3" id="KW-0238">DNA-binding</keyword>
<evidence type="ECO:0000313" key="7">
    <source>
        <dbReference type="EMBL" id="KAF4313669.1"/>
    </source>
</evidence>
<dbReference type="SMART" id="SM00066">
    <property type="entry name" value="GAL4"/>
    <property type="match status" value="1"/>
</dbReference>
<feature type="compositionally biased region" description="Polar residues" evidence="5">
    <location>
        <begin position="628"/>
        <end position="637"/>
    </location>
</feature>
<dbReference type="Pfam" id="PF00172">
    <property type="entry name" value="Zn_clus"/>
    <property type="match status" value="1"/>
</dbReference>
<sequence length="691" mass="76335">MFLTFSTPSHSKGRRRVRHACDNCRLFRVRCNGKEPCARCQATPRRCTYSSRKRPAPNTQPSATIVPPHSTGTTPSPPASPEFASRINAYFTSISELVLHSPPLQYSALSQPSCDAHHLQPDLSRAQHAALLRFFARHLYPAIPVVDLAALNTAHNSHPDQPLSPLHCAAIALAVQHAYCSSLSERMLGLGLSSLPAGADASLAGYELITRCRTTLAARSLDLDPSLSDVQCHLLMSLFLIKAGHLKPAYNLLGSAVRMAYALHLHRPASGDDADLYTRVWWTLVQLDHNCSTLLRRPFAFHWSEISCPMPRNDPTKSYHTYVVGLTAAILSVTCARKRAPAAEESLTLVEAQAQTLMNALSRVREWERSLIESNAFSTLNLDPDISIASSGQTECLSVAIQDDDSGAMRHLQRKMLQVHYHNSLMTLYRSFIRFPFRSLTPVRSPRVDVNATMAVKHALAMTATVVDSFHAGDLLYGVCEVYHAQWNAVLTMAGFILSYPLCRYSRLARQHFPHAIAVFDTVAGRIATVGRLAVVGRDLCGRVDGLVKLAEESQKSKDGADADRYESLGARQVPESSTSDMSRETTSTTVNAVGLPLASLQAHEDTQETSHTVMMPPQQQQQQQQQESPAQDGNTAQDDLLMAPEQDLWSWMDIMSLPSWPDYQHGVDELFTDITDSDILMDESWDGFPA</sequence>
<accession>A0A8H4J843</accession>
<evidence type="ECO:0000256" key="5">
    <source>
        <dbReference type="SAM" id="MobiDB-lite"/>
    </source>
</evidence>
<dbReference type="EMBL" id="WWBZ02000001">
    <property type="protein sequence ID" value="KAF4313669.1"/>
    <property type="molecule type" value="Genomic_DNA"/>
</dbReference>
<feature type="compositionally biased region" description="Basic and acidic residues" evidence="5">
    <location>
        <begin position="553"/>
        <end position="567"/>
    </location>
</feature>
<comment type="subcellular location">
    <subcellularLocation>
        <location evidence="1">Nucleus</location>
    </subcellularLocation>
</comment>
<evidence type="ECO:0000256" key="4">
    <source>
        <dbReference type="ARBA" id="ARBA00023242"/>
    </source>
</evidence>
<dbReference type="PROSITE" id="PS50048">
    <property type="entry name" value="ZN2_CY6_FUNGAL_2"/>
    <property type="match status" value="1"/>
</dbReference>
<dbReference type="SUPFAM" id="SSF57701">
    <property type="entry name" value="Zn2/Cys6 DNA-binding domain"/>
    <property type="match status" value="1"/>
</dbReference>
<feature type="compositionally biased region" description="Polar residues" evidence="5">
    <location>
        <begin position="575"/>
        <end position="588"/>
    </location>
</feature>
<evidence type="ECO:0000259" key="6">
    <source>
        <dbReference type="PROSITE" id="PS50048"/>
    </source>
</evidence>
<dbReference type="Pfam" id="PF04082">
    <property type="entry name" value="Fungal_trans"/>
    <property type="match status" value="1"/>
</dbReference>
<evidence type="ECO:0000256" key="1">
    <source>
        <dbReference type="ARBA" id="ARBA00004123"/>
    </source>
</evidence>
<evidence type="ECO:0000256" key="3">
    <source>
        <dbReference type="ARBA" id="ARBA00023125"/>
    </source>
</evidence>
<dbReference type="InterPro" id="IPR050987">
    <property type="entry name" value="AtrR-like"/>
</dbReference>
<dbReference type="GO" id="GO:0006351">
    <property type="term" value="P:DNA-templated transcription"/>
    <property type="evidence" value="ECO:0007669"/>
    <property type="project" value="InterPro"/>
</dbReference>
<dbReference type="Proteomes" id="UP000572817">
    <property type="component" value="Unassembled WGS sequence"/>
</dbReference>
<keyword evidence="4" id="KW-0539">Nucleus</keyword>
<dbReference type="InterPro" id="IPR007219">
    <property type="entry name" value="XnlR_reg_dom"/>
</dbReference>
<dbReference type="GO" id="GO:0008270">
    <property type="term" value="F:zinc ion binding"/>
    <property type="evidence" value="ECO:0007669"/>
    <property type="project" value="InterPro"/>
</dbReference>
<name>A0A8H4J843_9PEZI</name>
<reference evidence="7" key="1">
    <citation type="submission" date="2020-04" db="EMBL/GenBank/DDBJ databases">
        <title>Genome Assembly and Annotation of Botryosphaeria dothidea sdau 11-99, a Latent Pathogen of Apple Fruit Ring Rot in China.</title>
        <authorList>
            <person name="Yu C."/>
            <person name="Diao Y."/>
            <person name="Lu Q."/>
            <person name="Zhao J."/>
            <person name="Cui S."/>
            <person name="Peng C."/>
            <person name="He B."/>
            <person name="Liu H."/>
        </authorList>
    </citation>
    <scope>NUCLEOTIDE SEQUENCE [LARGE SCALE GENOMIC DNA]</scope>
    <source>
        <strain evidence="7">Sdau11-99</strain>
    </source>
</reference>
<dbReference type="PROSITE" id="PS00463">
    <property type="entry name" value="ZN2_CY6_FUNGAL_1"/>
    <property type="match status" value="1"/>
</dbReference>
<dbReference type="AlphaFoldDB" id="A0A8H4J843"/>
<proteinExistence type="predicted"/>
<comment type="caution">
    <text evidence="7">The sequence shown here is derived from an EMBL/GenBank/DDBJ whole genome shotgun (WGS) entry which is preliminary data.</text>
</comment>
<evidence type="ECO:0000256" key="2">
    <source>
        <dbReference type="ARBA" id="ARBA00022723"/>
    </source>
</evidence>
<gene>
    <name evidence="7" type="ORF">GTA08_BOTSDO01447</name>
</gene>
<feature type="region of interest" description="Disordered" evidence="5">
    <location>
        <begin position="553"/>
        <end position="588"/>
    </location>
</feature>
<dbReference type="InterPro" id="IPR036864">
    <property type="entry name" value="Zn2-C6_fun-type_DNA-bd_sf"/>
</dbReference>
<dbReference type="SMART" id="SM00906">
    <property type="entry name" value="Fungal_trans"/>
    <property type="match status" value="1"/>
</dbReference>
<dbReference type="OrthoDB" id="2283488at2759"/>
<dbReference type="PANTHER" id="PTHR46910:SF3">
    <property type="entry name" value="HALOTOLERANCE PROTEIN 9-RELATED"/>
    <property type="match status" value="1"/>
</dbReference>
<protein>
    <submittedName>
        <fullName evidence="7">Transcription factor</fullName>
    </submittedName>
</protein>
<dbReference type="CDD" id="cd00067">
    <property type="entry name" value="GAL4"/>
    <property type="match status" value="1"/>
</dbReference>